<protein>
    <submittedName>
        <fullName evidence="1">Uncharacterized protein</fullName>
    </submittedName>
</protein>
<evidence type="ECO:0000313" key="2">
    <source>
        <dbReference type="Proteomes" id="UP000289856"/>
    </source>
</evidence>
<keyword evidence="2" id="KW-1185">Reference proteome</keyword>
<name>A0A3T1CY54_9BACL</name>
<evidence type="ECO:0000313" key="1">
    <source>
        <dbReference type="EMBL" id="BBI30764.1"/>
    </source>
</evidence>
<dbReference type="EMBL" id="AP019400">
    <property type="protein sequence ID" value="BBI30764.1"/>
    <property type="molecule type" value="Genomic_DNA"/>
</dbReference>
<gene>
    <name evidence="1" type="ORF">KCTCHS21_01630</name>
</gene>
<sequence length="58" mass="6739">MQTESFLKATGKSFESKEKAHGRIETRTCYVTEMIDSLTGRNDNYLRTAHWEPQKSET</sequence>
<reference evidence="1 2" key="1">
    <citation type="submission" date="2019-01" db="EMBL/GenBank/DDBJ databases">
        <title>Complete genome sequence of Cohnella hallensis HS21 isolated from Korean fir (Abies koreana) rhizospheric soil.</title>
        <authorList>
            <person name="Jiang L."/>
            <person name="Kang S.W."/>
            <person name="Kim S."/>
            <person name="Jung J."/>
            <person name="Kim C.Y."/>
            <person name="Kim D.H."/>
            <person name="Kim S.W."/>
            <person name="Lee J."/>
        </authorList>
    </citation>
    <scope>NUCLEOTIDE SEQUENCE [LARGE SCALE GENOMIC DNA]</scope>
    <source>
        <strain evidence="1 2">HS21</strain>
    </source>
</reference>
<accession>A0A3T1CY54</accession>
<dbReference type="RefSeq" id="WP_162309238.1">
    <property type="nucleotide sequence ID" value="NZ_AP019400.1"/>
</dbReference>
<organism evidence="1 2">
    <name type="scientific">Cohnella abietis</name>
    <dbReference type="NCBI Taxonomy" id="2507935"/>
    <lineage>
        <taxon>Bacteria</taxon>
        <taxon>Bacillati</taxon>
        <taxon>Bacillota</taxon>
        <taxon>Bacilli</taxon>
        <taxon>Bacillales</taxon>
        <taxon>Paenibacillaceae</taxon>
        <taxon>Cohnella</taxon>
    </lineage>
</organism>
<dbReference type="KEGG" id="cohn:KCTCHS21_01630"/>
<dbReference type="AlphaFoldDB" id="A0A3T1CY54"/>
<proteinExistence type="predicted"/>
<dbReference type="Proteomes" id="UP000289856">
    <property type="component" value="Chromosome"/>
</dbReference>